<reference evidence="3" key="1">
    <citation type="submission" date="2023-01" db="EMBL/GenBank/DDBJ databases">
        <title>Sulfurovum sp. XTW-4 genome assembly.</title>
        <authorList>
            <person name="Wang J."/>
        </authorList>
    </citation>
    <scope>NUCLEOTIDE SEQUENCE</scope>
    <source>
        <strain evidence="3">XTW-4</strain>
    </source>
</reference>
<dbReference type="PANTHER" id="PTHR15337">
    <property type="entry name" value="ANTERIOR GRADIENT PROTEIN-RELATED"/>
    <property type="match status" value="1"/>
</dbReference>
<name>A0ABT7QT06_9BACT</name>
<dbReference type="InterPro" id="IPR051099">
    <property type="entry name" value="AGR/TXD"/>
</dbReference>
<dbReference type="Proteomes" id="UP001169066">
    <property type="component" value="Unassembled WGS sequence"/>
</dbReference>
<protein>
    <submittedName>
        <fullName evidence="3">DUF255 domain-containing protein</fullName>
    </submittedName>
</protein>
<organism evidence="3 4">
    <name type="scientific">Sulfurovum xiamenensis</name>
    <dbReference type="NCBI Taxonomy" id="3019066"/>
    <lineage>
        <taxon>Bacteria</taxon>
        <taxon>Pseudomonadati</taxon>
        <taxon>Campylobacterota</taxon>
        <taxon>Epsilonproteobacteria</taxon>
        <taxon>Campylobacterales</taxon>
        <taxon>Sulfurovaceae</taxon>
        <taxon>Sulfurovum</taxon>
    </lineage>
</organism>
<comment type="caution">
    <text evidence="3">The sequence shown here is derived from an EMBL/GenBank/DDBJ whole genome shotgun (WGS) entry which is preliminary data.</text>
</comment>
<dbReference type="Gene3D" id="3.40.30.10">
    <property type="entry name" value="Glutaredoxin"/>
    <property type="match status" value="1"/>
</dbReference>
<evidence type="ECO:0000313" key="3">
    <source>
        <dbReference type="EMBL" id="MDM5264161.1"/>
    </source>
</evidence>
<gene>
    <name evidence="3" type="ORF">PF327_08145</name>
</gene>
<proteinExistence type="predicted"/>
<sequence>MLKSQGIITAIIWIGLLFSYVYGEETIQVVHQQVGTPPAYEKLSWETDMDHAFERAKKEHKNVMIMVEDTRCKWCKNIKKGALSDPKVQDKLQSYILLKVQRSDKKNANRIEDFTGAIPSFYFMQPDQEVFESVVGYFATEDFLDFLKVLEEENEVFDL</sequence>
<accession>A0ABT7QT06</accession>
<evidence type="ECO:0000259" key="2">
    <source>
        <dbReference type="Pfam" id="PF03190"/>
    </source>
</evidence>
<keyword evidence="4" id="KW-1185">Reference proteome</keyword>
<dbReference type="SUPFAM" id="SSF52833">
    <property type="entry name" value="Thioredoxin-like"/>
    <property type="match status" value="1"/>
</dbReference>
<dbReference type="InterPro" id="IPR004879">
    <property type="entry name" value="Ssp411-like_TRX"/>
</dbReference>
<dbReference type="Pfam" id="PF03190">
    <property type="entry name" value="Thioredox_DsbH"/>
    <property type="match status" value="1"/>
</dbReference>
<keyword evidence="1" id="KW-0732">Signal</keyword>
<evidence type="ECO:0000313" key="4">
    <source>
        <dbReference type="Proteomes" id="UP001169066"/>
    </source>
</evidence>
<dbReference type="PANTHER" id="PTHR15337:SF11">
    <property type="entry name" value="THIOREDOXIN DOMAIN-CONTAINING PROTEIN"/>
    <property type="match status" value="1"/>
</dbReference>
<evidence type="ECO:0000256" key="1">
    <source>
        <dbReference type="ARBA" id="ARBA00022729"/>
    </source>
</evidence>
<dbReference type="RefSeq" id="WP_008245294.1">
    <property type="nucleotide sequence ID" value="NZ_JAQIBC010000005.1"/>
</dbReference>
<dbReference type="InterPro" id="IPR036249">
    <property type="entry name" value="Thioredoxin-like_sf"/>
</dbReference>
<feature type="domain" description="Spermatogenesis-associated protein 20-like TRX" evidence="2">
    <location>
        <begin position="41"/>
        <end position="153"/>
    </location>
</feature>
<dbReference type="EMBL" id="JAQIBC010000005">
    <property type="protein sequence ID" value="MDM5264161.1"/>
    <property type="molecule type" value="Genomic_DNA"/>
</dbReference>